<gene>
    <name evidence="11" type="ORF">A3D68_02220</name>
</gene>
<evidence type="ECO:0000256" key="5">
    <source>
        <dbReference type="ARBA" id="ARBA00022741"/>
    </source>
</evidence>
<comment type="subcellular location">
    <subcellularLocation>
        <location evidence="1">Cytoplasm</location>
    </subcellularLocation>
</comment>
<dbReference type="InterPro" id="IPR013815">
    <property type="entry name" value="ATP_grasp_subdomain_1"/>
</dbReference>
<evidence type="ECO:0000313" key="11">
    <source>
        <dbReference type="EMBL" id="OGC83582.1"/>
    </source>
</evidence>
<evidence type="ECO:0000256" key="9">
    <source>
        <dbReference type="PROSITE-ProRule" id="PRU00409"/>
    </source>
</evidence>
<evidence type="ECO:0000256" key="8">
    <source>
        <dbReference type="ARBA" id="ARBA00022984"/>
    </source>
</evidence>
<accession>A0A1F4XPE9</accession>
<comment type="similarity">
    <text evidence="2">Belongs to the D-alanine--D-alanine ligase family.</text>
</comment>
<keyword evidence="7" id="KW-0133">Cell shape</keyword>
<dbReference type="InterPro" id="IPR000291">
    <property type="entry name" value="D-Ala_lig_Van_CS"/>
</dbReference>
<dbReference type="PROSITE" id="PS50975">
    <property type="entry name" value="ATP_GRASP"/>
    <property type="match status" value="1"/>
</dbReference>
<dbReference type="Proteomes" id="UP000177564">
    <property type="component" value="Unassembled WGS sequence"/>
</dbReference>
<evidence type="ECO:0000256" key="2">
    <source>
        <dbReference type="ARBA" id="ARBA00010871"/>
    </source>
</evidence>
<keyword evidence="3" id="KW-0963">Cytoplasm</keyword>
<feature type="non-terminal residue" evidence="11">
    <location>
        <position position="1"/>
    </location>
</feature>
<dbReference type="Gene3D" id="3.30.470.20">
    <property type="entry name" value="ATP-grasp fold, B domain"/>
    <property type="match status" value="1"/>
</dbReference>
<keyword evidence="5 9" id="KW-0547">Nucleotide-binding</keyword>
<evidence type="ECO:0000259" key="10">
    <source>
        <dbReference type="PROSITE" id="PS50975"/>
    </source>
</evidence>
<protein>
    <recommendedName>
        <fullName evidence="10">ATP-grasp domain-containing protein</fullName>
    </recommendedName>
</protein>
<evidence type="ECO:0000256" key="4">
    <source>
        <dbReference type="ARBA" id="ARBA00022598"/>
    </source>
</evidence>
<dbReference type="PANTHER" id="PTHR23132">
    <property type="entry name" value="D-ALANINE--D-ALANINE LIGASE"/>
    <property type="match status" value="1"/>
</dbReference>
<keyword evidence="4" id="KW-0436">Ligase</keyword>
<dbReference type="STRING" id="1797240.A3D68_02220"/>
<dbReference type="GO" id="GO:0008716">
    <property type="term" value="F:D-alanine-D-alanine ligase activity"/>
    <property type="evidence" value="ECO:0007669"/>
    <property type="project" value="InterPro"/>
</dbReference>
<evidence type="ECO:0000256" key="3">
    <source>
        <dbReference type="ARBA" id="ARBA00022490"/>
    </source>
</evidence>
<dbReference type="GO" id="GO:0009252">
    <property type="term" value="P:peptidoglycan biosynthetic process"/>
    <property type="evidence" value="ECO:0007669"/>
    <property type="project" value="UniProtKB-KW"/>
</dbReference>
<dbReference type="Gene3D" id="3.30.1490.20">
    <property type="entry name" value="ATP-grasp fold, A domain"/>
    <property type="match status" value="1"/>
</dbReference>
<evidence type="ECO:0000256" key="1">
    <source>
        <dbReference type="ARBA" id="ARBA00004496"/>
    </source>
</evidence>
<proteinExistence type="inferred from homology"/>
<dbReference type="InterPro" id="IPR011761">
    <property type="entry name" value="ATP-grasp"/>
</dbReference>
<comment type="caution">
    <text evidence="11">The sequence shown here is derived from an EMBL/GenBank/DDBJ whole genome shotgun (WGS) entry which is preliminary data.</text>
</comment>
<feature type="domain" description="ATP-grasp" evidence="10">
    <location>
        <begin position="14"/>
        <end position="223"/>
    </location>
</feature>
<dbReference type="PROSITE" id="PS00844">
    <property type="entry name" value="DALA_DALA_LIGASE_2"/>
    <property type="match status" value="1"/>
</dbReference>
<dbReference type="GO" id="GO:0005524">
    <property type="term" value="F:ATP binding"/>
    <property type="evidence" value="ECO:0007669"/>
    <property type="project" value="UniProtKB-UniRule"/>
</dbReference>
<organism evidence="11 12">
    <name type="scientific">Candidatus Adlerbacteria bacterium RIFCSPHIGHO2_02_FULL_52_17</name>
    <dbReference type="NCBI Taxonomy" id="1797240"/>
    <lineage>
        <taxon>Bacteria</taxon>
        <taxon>Candidatus Adleribacteriota</taxon>
    </lineage>
</organism>
<dbReference type="PANTHER" id="PTHR23132:SF23">
    <property type="entry name" value="D-ALANINE--D-ALANINE LIGASE B"/>
    <property type="match status" value="1"/>
</dbReference>
<sequence>GSASAFAFNKQLTKQAVKKLGIRTPRALVVSAEDMDGNPERLASDIFRTTPLPAIVKPVFGGSSLGVGFADSYHALASALEHAFEQSPKVLVEEYIRGREASVGTLEDFRGEKIYTLLPVEIVPPPGSPFFDYTAKHGGGQGTVRYPGAFTGTEKEELGRLARTVHKGLGLSHYSRADFVISRRGIYFLEVNTAPALAGHTPFHHALGAVGATLSHFLNHAISLAQQRT</sequence>
<dbReference type="Pfam" id="PF07478">
    <property type="entry name" value="Dala_Dala_lig_C"/>
    <property type="match status" value="1"/>
</dbReference>
<evidence type="ECO:0000256" key="7">
    <source>
        <dbReference type="ARBA" id="ARBA00022960"/>
    </source>
</evidence>
<keyword evidence="8" id="KW-0573">Peptidoglycan synthesis</keyword>
<dbReference type="GO" id="GO:0046872">
    <property type="term" value="F:metal ion binding"/>
    <property type="evidence" value="ECO:0007669"/>
    <property type="project" value="InterPro"/>
</dbReference>
<dbReference type="AlphaFoldDB" id="A0A1F4XPE9"/>
<dbReference type="GO" id="GO:0008360">
    <property type="term" value="P:regulation of cell shape"/>
    <property type="evidence" value="ECO:0007669"/>
    <property type="project" value="UniProtKB-KW"/>
</dbReference>
<dbReference type="SUPFAM" id="SSF56059">
    <property type="entry name" value="Glutathione synthetase ATP-binding domain-like"/>
    <property type="match status" value="1"/>
</dbReference>
<evidence type="ECO:0000313" key="12">
    <source>
        <dbReference type="Proteomes" id="UP000177564"/>
    </source>
</evidence>
<reference evidence="11 12" key="1">
    <citation type="journal article" date="2016" name="Nat. Commun.">
        <title>Thousands of microbial genomes shed light on interconnected biogeochemical processes in an aquifer system.</title>
        <authorList>
            <person name="Anantharaman K."/>
            <person name="Brown C.T."/>
            <person name="Hug L.A."/>
            <person name="Sharon I."/>
            <person name="Castelle C.J."/>
            <person name="Probst A.J."/>
            <person name="Thomas B.C."/>
            <person name="Singh A."/>
            <person name="Wilkins M.J."/>
            <person name="Karaoz U."/>
            <person name="Brodie E.L."/>
            <person name="Williams K.H."/>
            <person name="Hubbard S.S."/>
            <person name="Banfield J.F."/>
        </authorList>
    </citation>
    <scope>NUCLEOTIDE SEQUENCE [LARGE SCALE GENOMIC DNA]</scope>
</reference>
<keyword evidence="6 9" id="KW-0067">ATP-binding</keyword>
<evidence type="ECO:0000256" key="6">
    <source>
        <dbReference type="ARBA" id="ARBA00022840"/>
    </source>
</evidence>
<dbReference type="GO" id="GO:0005737">
    <property type="term" value="C:cytoplasm"/>
    <property type="evidence" value="ECO:0007669"/>
    <property type="project" value="UniProtKB-SubCell"/>
</dbReference>
<dbReference type="EMBL" id="MEWU01000015">
    <property type="protein sequence ID" value="OGC83582.1"/>
    <property type="molecule type" value="Genomic_DNA"/>
</dbReference>
<dbReference type="InterPro" id="IPR011095">
    <property type="entry name" value="Dala_Dala_lig_C"/>
</dbReference>
<name>A0A1F4XPE9_9BACT</name>